<sequence length="298" mass="31813">MHDHAHAPTGASSLNRAFLAGIGLNLAFVAVEAVAGFTTGSLALLSDAGHNLSDVASLALSMLAFRLARIPPSSKYTYGYRKSTILISLLNALILLIAVGAIGYEAIMRLRHPVPLSGGPVAIVAGIGIVINTLSAFLFFRDKEKDLNVKGAYLHLVADALVSLGTVVAGLLMIYTRQYWIDAGVSLLVMAVIVYSTWGLLRDSLRLSLDGVPTGISIQQVLDAAKTIPGVKDLHHVHIWAVSTTENALTAHVTVQPGLNAEQVANLKKELKHALHHLNITHCTLETELSHTDEDIGF</sequence>
<feature type="transmembrane region" description="Helical" evidence="9">
    <location>
        <begin position="119"/>
        <end position="140"/>
    </location>
</feature>
<evidence type="ECO:0000256" key="9">
    <source>
        <dbReference type="SAM" id="Phobius"/>
    </source>
</evidence>
<dbReference type="InterPro" id="IPR058533">
    <property type="entry name" value="Cation_efflux_TM"/>
</dbReference>
<comment type="subcellular location">
    <subcellularLocation>
        <location evidence="1">Membrane</location>
        <topology evidence="1">Multi-pass membrane protein</topology>
    </subcellularLocation>
</comment>
<dbReference type="InterPro" id="IPR036837">
    <property type="entry name" value="Cation_efflux_CTD_sf"/>
</dbReference>
<dbReference type="PANTHER" id="PTHR11562:SF17">
    <property type="entry name" value="RE54080P-RELATED"/>
    <property type="match status" value="1"/>
</dbReference>
<name>A0A3N4M6Z8_9BACT</name>
<dbReference type="InterPro" id="IPR027470">
    <property type="entry name" value="Cation_efflux_CTD"/>
</dbReference>
<dbReference type="AlphaFoldDB" id="A0A3N4M6Z8"/>
<dbReference type="OrthoDB" id="9809646at2"/>
<dbReference type="InterPro" id="IPR002524">
    <property type="entry name" value="Cation_efflux"/>
</dbReference>
<feature type="transmembrane region" description="Helical" evidence="9">
    <location>
        <begin position="152"/>
        <end position="174"/>
    </location>
</feature>
<dbReference type="SUPFAM" id="SSF161111">
    <property type="entry name" value="Cation efflux protein transmembrane domain-like"/>
    <property type="match status" value="1"/>
</dbReference>
<evidence type="ECO:0000256" key="3">
    <source>
        <dbReference type="ARBA" id="ARBA00022448"/>
    </source>
</evidence>
<keyword evidence="6 9" id="KW-1133">Transmembrane helix</keyword>
<dbReference type="GO" id="GO:0005385">
    <property type="term" value="F:zinc ion transmembrane transporter activity"/>
    <property type="evidence" value="ECO:0007669"/>
    <property type="project" value="TreeGrafter"/>
</dbReference>
<dbReference type="Pfam" id="PF01545">
    <property type="entry name" value="Cation_efflux"/>
    <property type="match status" value="1"/>
</dbReference>
<comment type="similarity">
    <text evidence="2">Belongs to the cation diffusion facilitator (CDF) transporter (TC 2.A.4) family. SLC30A subfamily.</text>
</comment>
<organism evidence="12 13">
    <name type="scientific">Chitinophaga barathri</name>
    <dbReference type="NCBI Taxonomy" id="1647451"/>
    <lineage>
        <taxon>Bacteria</taxon>
        <taxon>Pseudomonadati</taxon>
        <taxon>Bacteroidota</taxon>
        <taxon>Chitinophagia</taxon>
        <taxon>Chitinophagales</taxon>
        <taxon>Chitinophagaceae</taxon>
        <taxon>Chitinophaga</taxon>
    </lineage>
</organism>
<dbReference type="Gene3D" id="1.20.1510.10">
    <property type="entry name" value="Cation efflux protein transmembrane domain"/>
    <property type="match status" value="1"/>
</dbReference>
<keyword evidence="5" id="KW-0864">Zinc transport</keyword>
<evidence type="ECO:0000259" key="10">
    <source>
        <dbReference type="Pfam" id="PF01545"/>
    </source>
</evidence>
<feature type="domain" description="Cation efflux protein transmembrane" evidence="10">
    <location>
        <begin position="20"/>
        <end position="206"/>
    </location>
</feature>
<reference evidence="13" key="1">
    <citation type="submission" date="2018-11" db="EMBL/GenBank/DDBJ databases">
        <title>Chitinophaga lutea sp.nov., isolate from arsenic contaminated soil.</title>
        <authorList>
            <person name="Zong Y."/>
        </authorList>
    </citation>
    <scope>NUCLEOTIDE SEQUENCE [LARGE SCALE GENOMIC DNA]</scope>
    <source>
        <strain evidence="13">YLT18</strain>
    </source>
</reference>
<dbReference type="InterPro" id="IPR027469">
    <property type="entry name" value="Cation_efflux_TMD_sf"/>
</dbReference>
<keyword evidence="13" id="KW-1185">Reference proteome</keyword>
<keyword evidence="3" id="KW-0813">Transport</keyword>
<evidence type="ECO:0000256" key="2">
    <source>
        <dbReference type="ARBA" id="ARBA00008873"/>
    </source>
</evidence>
<evidence type="ECO:0000256" key="5">
    <source>
        <dbReference type="ARBA" id="ARBA00022906"/>
    </source>
</evidence>
<feature type="domain" description="Cation efflux protein cytoplasmic" evidence="11">
    <location>
        <begin position="214"/>
        <end position="285"/>
    </location>
</feature>
<keyword evidence="5" id="KW-0862">Zinc</keyword>
<evidence type="ECO:0000256" key="1">
    <source>
        <dbReference type="ARBA" id="ARBA00004141"/>
    </source>
</evidence>
<feature type="transmembrane region" description="Helical" evidence="9">
    <location>
        <begin position="89"/>
        <end position="107"/>
    </location>
</feature>
<keyword evidence="8 9" id="KW-0472">Membrane</keyword>
<gene>
    <name evidence="12" type="ORF">EG028_22530</name>
</gene>
<dbReference type="SUPFAM" id="SSF160240">
    <property type="entry name" value="Cation efflux protein cytoplasmic domain-like"/>
    <property type="match status" value="1"/>
</dbReference>
<accession>A0A3N4M6Z8</accession>
<feature type="transmembrane region" description="Helical" evidence="9">
    <location>
        <begin position="22"/>
        <end position="45"/>
    </location>
</feature>
<dbReference type="NCBIfam" id="TIGR01297">
    <property type="entry name" value="CDF"/>
    <property type="match status" value="1"/>
</dbReference>
<proteinExistence type="inferred from homology"/>
<feature type="transmembrane region" description="Helical" evidence="9">
    <location>
        <begin position="180"/>
        <end position="201"/>
    </location>
</feature>
<dbReference type="RefSeq" id="WP_120518525.1">
    <property type="nucleotide sequence ID" value="NZ_QXZY01000013.1"/>
</dbReference>
<dbReference type="Gene3D" id="3.30.70.1350">
    <property type="entry name" value="Cation efflux protein, cytoplasmic domain"/>
    <property type="match status" value="1"/>
</dbReference>
<evidence type="ECO:0000256" key="8">
    <source>
        <dbReference type="ARBA" id="ARBA00023136"/>
    </source>
</evidence>
<dbReference type="Proteomes" id="UP000279089">
    <property type="component" value="Unassembled WGS sequence"/>
</dbReference>
<evidence type="ECO:0000256" key="7">
    <source>
        <dbReference type="ARBA" id="ARBA00023065"/>
    </source>
</evidence>
<keyword evidence="7" id="KW-0406">Ion transport</keyword>
<evidence type="ECO:0000259" key="11">
    <source>
        <dbReference type="Pfam" id="PF16916"/>
    </source>
</evidence>
<comment type="caution">
    <text evidence="12">The sequence shown here is derived from an EMBL/GenBank/DDBJ whole genome shotgun (WGS) entry which is preliminary data.</text>
</comment>
<keyword evidence="4 9" id="KW-0812">Transmembrane</keyword>
<evidence type="ECO:0000256" key="6">
    <source>
        <dbReference type="ARBA" id="ARBA00022989"/>
    </source>
</evidence>
<dbReference type="Pfam" id="PF16916">
    <property type="entry name" value="ZT_dimer"/>
    <property type="match status" value="1"/>
</dbReference>
<evidence type="ECO:0000256" key="4">
    <source>
        <dbReference type="ARBA" id="ARBA00022692"/>
    </source>
</evidence>
<dbReference type="InterPro" id="IPR050681">
    <property type="entry name" value="CDF/SLC30A"/>
</dbReference>
<dbReference type="GO" id="GO:0005886">
    <property type="term" value="C:plasma membrane"/>
    <property type="evidence" value="ECO:0007669"/>
    <property type="project" value="TreeGrafter"/>
</dbReference>
<evidence type="ECO:0000313" key="12">
    <source>
        <dbReference type="EMBL" id="RPD38925.1"/>
    </source>
</evidence>
<dbReference type="EMBL" id="RMBX01000013">
    <property type="protein sequence ID" value="RPD38925.1"/>
    <property type="molecule type" value="Genomic_DNA"/>
</dbReference>
<dbReference type="PANTHER" id="PTHR11562">
    <property type="entry name" value="CATION EFFLUX PROTEIN/ ZINC TRANSPORTER"/>
    <property type="match status" value="1"/>
</dbReference>
<evidence type="ECO:0000313" key="13">
    <source>
        <dbReference type="Proteomes" id="UP000279089"/>
    </source>
</evidence>
<protein>
    <submittedName>
        <fullName evidence="12">Cation transporter</fullName>
    </submittedName>
</protein>